<dbReference type="PROSITE" id="PS00092">
    <property type="entry name" value="N6_MTASE"/>
    <property type="match status" value="1"/>
</dbReference>
<evidence type="ECO:0000313" key="2">
    <source>
        <dbReference type="Proteomes" id="UP000006701"/>
    </source>
</evidence>
<dbReference type="OrthoDB" id="269872at2759"/>
<dbReference type="EMBL" id="DS027047">
    <property type="protein sequence ID" value="EAW13565.1"/>
    <property type="molecule type" value="Genomic_DNA"/>
</dbReference>
<dbReference type="RefSeq" id="XP_001274991.1">
    <property type="nucleotide sequence ID" value="XM_001274990.1"/>
</dbReference>
<dbReference type="eggNOG" id="KOG2904">
    <property type="taxonomic scope" value="Eukaryota"/>
</dbReference>
<sequence length="371" mass="41594">MPRLPTRLTLKAQQLNPLIRVLLRECRTLDSACNEFRWLREKALDMKPKDRHVDSPTLTGWRSALRSMCLSRSRGMPLQYILGDQPFGDLNIMCRRGVLIPRSETESITIHIAKVICHEFPGPTHPDGASAARYPLQIVDLCSGTGCISLLLHALLAPRFDHLSILGIDIHPKAIRLAKDNLLHNFRLGRLSKRAIAEIQYCRGDILCRQGQFPGIDDCLLTYFRSPQGSKESLDVEERRVDVLVANPPYISAESFHDGTTARSVRIFEPTLALVPPVWSPPPMTGFYEEDLFYRDIVLLSLKLRPRLVVFECGDREQAARVSAAFVTFATCHGESLPIISSQIWPSEAGDEVASPLSESEACAVFLHMQS</sequence>
<name>A1C8Y2_ASPCL</name>
<dbReference type="AlphaFoldDB" id="A1C8Y2"/>
<dbReference type="Gene3D" id="1.10.8.10">
    <property type="entry name" value="DNA helicase RuvA subunit, C-terminal domain"/>
    <property type="match status" value="1"/>
</dbReference>
<protein>
    <recommendedName>
        <fullName evidence="3">S-adenosyl-L-methionine-dependent methyltransferase</fullName>
    </recommendedName>
</protein>
<dbReference type="GO" id="GO:0005739">
    <property type="term" value="C:mitochondrion"/>
    <property type="evidence" value="ECO:0007669"/>
    <property type="project" value="TreeGrafter"/>
</dbReference>
<dbReference type="InterPro" id="IPR029063">
    <property type="entry name" value="SAM-dependent_MTases_sf"/>
</dbReference>
<dbReference type="STRING" id="344612.A1C8Y2"/>
<dbReference type="HOGENOM" id="CLU_018398_0_0_1"/>
<dbReference type="Gene3D" id="3.40.50.150">
    <property type="entry name" value="Vaccinia Virus protein VP39"/>
    <property type="match status" value="1"/>
</dbReference>
<dbReference type="VEuPathDB" id="FungiDB:ACLA_077240"/>
<dbReference type="GO" id="GO:0032259">
    <property type="term" value="P:methylation"/>
    <property type="evidence" value="ECO:0007669"/>
    <property type="project" value="InterPro"/>
</dbReference>
<dbReference type="PANTHER" id="PTHR18895">
    <property type="entry name" value="HEMK METHYLTRANSFERASE"/>
    <property type="match status" value="1"/>
</dbReference>
<organism evidence="1 2">
    <name type="scientific">Aspergillus clavatus (strain ATCC 1007 / CBS 513.65 / DSM 816 / NCTC 3887 / NRRL 1 / QM 1276 / 107)</name>
    <dbReference type="NCBI Taxonomy" id="344612"/>
    <lineage>
        <taxon>Eukaryota</taxon>
        <taxon>Fungi</taxon>
        <taxon>Dikarya</taxon>
        <taxon>Ascomycota</taxon>
        <taxon>Pezizomycotina</taxon>
        <taxon>Eurotiomycetes</taxon>
        <taxon>Eurotiomycetidae</taxon>
        <taxon>Eurotiales</taxon>
        <taxon>Aspergillaceae</taxon>
        <taxon>Aspergillus</taxon>
        <taxon>Aspergillus subgen. Fumigati</taxon>
    </lineage>
</organism>
<dbReference type="SUPFAM" id="SSF53335">
    <property type="entry name" value="S-adenosyl-L-methionine-dependent methyltransferases"/>
    <property type="match status" value="1"/>
</dbReference>
<gene>
    <name evidence="1" type="ORF">ACLA_077240</name>
</gene>
<evidence type="ECO:0008006" key="3">
    <source>
        <dbReference type="Google" id="ProtNLM"/>
    </source>
</evidence>
<dbReference type="GeneID" id="4707221"/>
<dbReference type="PANTHER" id="PTHR18895:SF74">
    <property type="entry name" value="MTRF1L RELEASE FACTOR GLUTAMINE METHYLTRANSFERASE"/>
    <property type="match status" value="1"/>
</dbReference>
<evidence type="ECO:0000313" key="1">
    <source>
        <dbReference type="EMBL" id="EAW13565.1"/>
    </source>
</evidence>
<dbReference type="InterPro" id="IPR002052">
    <property type="entry name" value="DNA_methylase_N6_adenine_CS"/>
</dbReference>
<dbReference type="Proteomes" id="UP000006701">
    <property type="component" value="Unassembled WGS sequence"/>
</dbReference>
<dbReference type="OMA" id="MPRIPYS"/>
<keyword evidence="2" id="KW-1185">Reference proteome</keyword>
<reference evidence="1 2" key="1">
    <citation type="journal article" date="2008" name="PLoS Genet.">
        <title>Genomic islands in the pathogenic filamentous fungus Aspergillus fumigatus.</title>
        <authorList>
            <person name="Fedorova N.D."/>
            <person name="Khaldi N."/>
            <person name="Joardar V.S."/>
            <person name="Maiti R."/>
            <person name="Amedeo P."/>
            <person name="Anderson M.J."/>
            <person name="Crabtree J."/>
            <person name="Silva J.C."/>
            <person name="Badger J.H."/>
            <person name="Albarraq A."/>
            <person name="Angiuoli S."/>
            <person name="Bussey H."/>
            <person name="Bowyer P."/>
            <person name="Cotty P.J."/>
            <person name="Dyer P.S."/>
            <person name="Egan A."/>
            <person name="Galens K."/>
            <person name="Fraser-Liggett C.M."/>
            <person name="Haas B.J."/>
            <person name="Inman J.M."/>
            <person name="Kent R."/>
            <person name="Lemieux S."/>
            <person name="Malavazi I."/>
            <person name="Orvis J."/>
            <person name="Roemer T."/>
            <person name="Ronning C.M."/>
            <person name="Sundaram J.P."/>
            <person name="Sutton G."/>
            <person name="Turner G."/>
            <person name="Venter J.C."/>
            <person name="White O.R."/>
            <person name="Whitty B.R."/>
            <person name="Youngman P."/>
            <person name="Wolfe K.H."/>
            <person name="Goldman G.H."/>
            <person name="Wortman J.R."/>
            <person name="Jiang B."/>
            <person name="Denning D.W."/>
            <person name="Nierman W.C."/>
        </authorList>
    </citation>
    <scope>NUCLEOTIDE SEQUENCE [LARGE SCALE GENOMIC DNA]</scope>
    <source>
        <strain evidence="2">ATCC 1007 / CBS 513.65 / DSM 816 / NCTC 3887 / NRRL 1</strain>
    </source>
</reference>
<dbReference type="InterPro" id="IPR050320">
    <property type="entry name" value="N5-glutamine_MTase"/>
</dbReference>
<proteinExistence type="predicted"/>
<dbReference type="KEGG" id="act:ACLA_077240"/>
<dbReference type="GO" id="GO:0008168">
    <property type="term" value="F:methyltransferase activity"/>
    <property type="evidence" value="ECO:0007669"/>
    <property type="project" value="InterPro"/>
</dbReference>
<dbReference type="CDD" id="cd02440">
    <property type="entry name" value="AdoMet_MTases"/>
    <property type="match status" value="1"/>
</dbReference>
<accession>A1C8Y2</accession>
<dbReference type="GO" id="GO:0003676">
    <property type="term" value="F:nucleic acid binding"/>
    <property type="evidence" value="ECO:0007669"/>
    <property type="project" value="InterPro"/>
</dbReference>